<evidence type="ECO:0000313" key="1">
    <source>
        <dbReference type="EMBL" id="AGY47958.1"/>
    </source>
</evidence>
<dbReference type="Gene3D" id="1.10.1220.10">
    <property type="entry name" value="Met repressor-like"/>
    <property type="match status" value="1"/>
</dbReference>
<dbReference type="Proteomes" id="UP000017653">
    <property type="component" value="Segment"/>
</dbReference>
<dbReference type="GO" id="GO:0006355">
    <property type="term" value="P:regulation of DNA-templated transcription"/>
    <property type="evidence" value="ECO:0007669"/>
    <property type="project" value="InterPro"/>
</dbReference>
<dbReference type="KEGG" id="vg:18158578"/>
<proteinExistence type="predicted"/>
<accession>U5PZG2</accession>
<evidence type="ECO:0000313" key="2">
    <source>
        <dbReference type="Proteomes" id="UP000017653"/>
    </source>
</evidence>
<organism evidence="1 2">
    <name type="scientific">Bacillus phage Page</name>
    <dbReference type="NCBI Taxonomy" id="1406786"/>
    <lineage>
        <taxon>Viruses</taxon>
        <taxon>Duplodnaviria</taxon>
        <taxon>Heunggongvirae</taxon>
        <taxon>Uroviricota</taxon>
        <taxon>Caudoviricetes</taxon>
        <taxon>Pagevirus</taxon>
        <taxon>Pagevirus page</taxon>
    </lineage>
</organism>
<dbReference type="OrthoDB" id="38040at10239"/>
<dbReference type="SUPFAM" id="SSF47598">
    <property type="entry name" value="Ribbon-helix-helix"/>
    <property type="match status" value="1"/>
</dbReference>
<dbReference type="InterPro" id="IPR008651">
    <property type="entry name" value="Uncharacterised_HicB"/>
</dbReference>
<dbReference type="InterPro" id="IPR013321">
    <property type="entry name" value="Arc_rbn_hlx_hlx"/>
</dbReference>
<gene>
    <name evidence="1" type="ORF">Page_36</name>
</gene>
<reference evidence="1 2" key="1">
    <citation type="journal article" date="2014" name="Genome Announc.">
        <title>Complete Genome of Bacillus megaterium Podophage Page.</title>
        <authorList>
            <person name="Lopez M.S."/>
            <person name="Hodde M.K."/>
            <person name="Chamakura K.R."/>
            <person name="Kuty Everett G.F."/>
        </authorList>
    </citation>
    <scope>NUCLEOTIDE SEQUENCE [LARGE SCALE GENOMIC DNA]</scope>
</reference>
<name>U5PZG2_9CAUD</name>
<dbReference type="InterPro" id="IPR010985">
    <property type="entry name" value="Ribbon_hlx_hlx"/>
</dbReference>
<dbReference type="EMBL" id="KF669655">
    <property type="protein sequence ID" value="AGY47958.1"/>
    <property type="molecule type" value="Genomic_DNA"/>
</dbReference>
<dbReference type="Pfam" id="PF05534">
    <property type="entry name" value="HicB"/>
    <property type="match status" value="1"/>
</dbReference>
<keyword evidence="2" id="KW-1185">Reference proteome</keyword>
<sequence>MVTMVSLNYTKRNEVKKLDKNIKRFPLRLEENIHREIKVAAFNADVSIHQFIMEAVKDKLKKEGKK</sequence>
<protein>
    <submittedName>
        <fullName evidence="1">Transcriptional repressor</fullName>
    </submittedName>
</protein>
<dbReference type="RefSeq" id="YP_008770543.1">
    <property type="nucleotide sequence ID" value="NC_022764.1"/>
</dbReference>
<dbReference type="GeneID" id="18158578"/>